<evidence type="ECO:0000313" key="1">
    <source>
        <dbReference type="Proteomes" id="UP000095283"/>
    </source>
</evidence>
<organism evidence="1 2">
    <name type="scientific">Heterorhabditis bacteriophora</name>
    <name type="common">Entomopathogenic nematode worm</name>
    <dbReference type="NCBI Taxonomy" id="37862"/>
    <lineage>
        <taxon>Eukaryota</taxon>
        <taxon>Metazoa</taxon>
        <taxon>Ecdysozoa</taxon>
        <taxon>Nematoda</taxon>
        <taxon>Chromadorea</taxon>
        <taxon>Rhabditida</taxon>
        <taxon>Rhabditina</taxon>
        <taxon>Rhabditomorpha</taxon>
        <taxon>Strongyloidea</taxon>
        <taxon>Heterorhabditidae</taxon>
        <taxon>Heterorhabditis</taxon>
    </lineage>
</organism>
<accession>A0A1I7WAD1</accession>
<dbReference type="WBParaSite" id="Hba_01637">
    <property type="protein sequence ID" value="Hba_01637"/>
    <property type="gene ID" value="Hba_01637"/>
</dbReference>
<reference evidence="2" key="1">
    <citation type="submission" date="2016-11" db="UniProtKB">
        <authorList>
            <consortium name="WormBaseParasite"/>
        </authorList>
    </citation>
    <scope>IDENTIFICATION</scope>
</reference>
<dbReference type="Proteomes" id="UP000095283">
    <property type="component" value="Unplaced"/>
</dbReference>
<dbReference type="AlphaFoldDB" id="A0A1I7WAD1"/>
<name>A0A1I7WAD1_HETBA</name>
<proteinExistence type="predicted"/>
<evidence type="ECO:0000313" key="2">
    <source>
        <dbReference type="WBParaSite" id="Hba_01637"/>
    </source>
</evidence>
<sequence length="292" mass="33765">MNHIFFPEEHQSMSFHQTLDFDNVQICQLNHPTPFAISTDNLDINNEITGLSRSVSSASQNKNGIHSQEILSHPTIYSDFDNDSMSLVNHKTKHQKHDKLNRKYMSSLRFVHSMKTPLLLTRTIPSLVSRIAETEYIFNPSTKSVSLLIAPPQQEIKDRKISRQISRTKLMLAPNGPLETESLHPFWRTTTYRIASGKHLAIEHYIPKISIKRTNHVKCEMHSSRNIDIYNVYPDMNMKYIELWHLTQAHSIKLSSVEVDPYLVKSVRLEEKCIHSEGTWTSRITNDSALYI</sequence>
<protein>
    <submittedName>
        <fullName evidence="2">Major sperm protein</fullName>
    </submittedName>
</protein>
<keyword evidence="1" id="KW-1185">Reference proteome</keyword>